<dbReference type="InterPro" id="IPR000600">
    <property type="entry name" value="ROK"/>
</dbReference>
<dbReference type="InterPro" id="IPR036388">
    <property type="entry name" value="WH-like_DNA-bd_sf"/>
</dbReference>
<organism evidence="2 3">
    <name type="scientific">Leadbettera azotonutricia (strain ATCC BAA-888 / DSM 13862 / ZAS-9)</name>
    <name type="common">Treponema azotonutricium</name>
    <dbReference type="NCBI Taxonomy" id="545695"/>
    <lineage>
        <taxon>Bacteria</taxon>
        <taxon>Pseudomonadati</taxon>
        <taxon>Spirochaetota</taxon>
        <taxon>Spirochaetia</taxon>
        <taxon>Spirochaetales</taxon>
        <taxon>Breznakiellaceae</taxon>
        <taxon>Leadbettera</taxon>
    </lineage>
</organism>
<dbReference type="RefSeq" id="WP_015710588.1">
    <property type="nucleotide sequence ID" value="NC_015577.1"/>
</dbReference>
<dbReference type="PROSITE" id="PS01125">
    <property type="entry name" value="ROK"/>
    <property type="match status" value="1"/>
</dbReference>
<evidence type="ECO:0000313" key="3">
    <source>
        <dbReference type="Proteomes" id="UP000009222"/>
    </source>
</evidence>
<dbReference type="AlphaFoldDB" id="F5YF89"/>
<keyword evidence="3" id="KW-1185">Reference proteome</keyword>
<gene>
    <name evidence="2" type="ordered locus">TREAZ_1416</name>
</gene>
<dbReference type="PANTHER" id="PTHR18964">
    <property type="entry name" value="ROK (REPRESSOR, ORF, KINASE) FAMILY"/>
    <property type="match status" value="1"/>
</dbReference>
<dbReference type="Pfam" id="PF13412">
    <property type="entry name" value="HTH_24"/>
    <property type="match status" value="1"/>
</dbReference>
<dbReference type="HOGENOM" id="CLU_036604_13_5_12"/>
<sequence>MYTKVDKLLLAQANKYNVFGCLLKEGPINRAAIAKRTDLSVPTVMAITGELIEKGFIHSIGKGESIAGKPPEMLEATPNAFYTIGVDLGRTAIRIVVNDALSHQAFCHKEATGDPFPSDVFIGRLKKLIIRIIKPFQKEGSKILGAGIAMPGLIESGTGIVINSPDFGWRDVPLQEKLAKDMPFPVMVRNSNHALALNENGDDGDGYKSTFCINLGYGIGAALVIGDELYSGAGGASGELGHSVVEKDGPLCKCGNSGCLEAVASGEAIARQAQALAAHHSKSKIAELCGGDPAKLEAKMVFEAAEAGDESAEKILGVAADYIGIGLSTAVNVLDPDRVILCGGLVKNGPAFFDRIKARMDQHVMPRPGRRLNVMLGTKGEYSAAQGACKALINSFWAERALPI</sequence>
<dbReference type="InterPro" id="IPR036390">
    <property type="entry name" value="WH_DNA-bd_sf"/>
</dbReference>
<dbReference type="OrthoDB" id="369851at2"/>
<dbReference type="EMBL" id="CP001841">
    <property type="protein sequence ID" value="AEF82523.1"/>
    <property type="molecule type" value="Genomic_DNA"/>
</dbReference>
<comment type="similarity">
    <text evidence="1">Belongs to the ROK (NagC/XylR) family.</text>
</comment>
<dbReference type="STRING" id="545695.TREAZ_1416"/>
<proteinExistence type="inferred from homology"/>
<dbReference type="InParanoid" id="F5YF89"/>
<dbReference type="SUPFAM" id="SSF53067">
    <property type="entry name" value="Actin-like ATPase domain"/>
    <property type="match status" value="1"/>
</dbReference>
<accession>F5YF89</accession>
<dbReference type="Gene3D" id="3.30.420.40">
    <property type="match status" value="2"/>
</dbReference>
<dbReference type="InterPro" id="IPR049874">
    <property type="entry name" value="ROK_cs"/>
</dbReference>
<protein>
    <submittedName>
        <fullName evidence="2">ROK domain protein</fullName>
    </submittedName>
</protein>
<reference evidence="2 3" key="2">
    <citation type="journal article" date="2011" name="ISME J.">
        <title>RNA-seq reveals cooperative metabolic interactions between two termite-gut spirochete species in co-culture.</title>
        <authorList>
            <person name="Rosenthal A.Z."/>
            <person name="Matson E.G."/>
            <person name="Eldar A."/>
            <person name="Leadbetter J.R."/>
        </authorList>
    </citation>
    <scope>NUCLEOTIDE SEQUENCE [LARGE SCALE GENOMIC DNA]</scope>
    <source>
        <strain evidence="3">ATCC BAA-888 / DSM 13862 / ZAS-9</strain>
    </source>
</reference>
<dbReference type="Gene3D" id="1.10.10.10">
    <property type="entry name" value="Winged helix-like DNA-binding domain superfamily/Winged helix DNA-binding domain"/>
    <property type="match status" value="1"/>
</dbReference>
<evidence type="ECO:0000256" key="1">
    <source>
        <dbReference type="ARBA" id="ARBA00006479"/>
    </source>
</evidence>
<dbReference type="Pfam" id="PF00480">
    <property type="entry name" value="ROK"/>
    <property type="match status" value="1"/>
</dbReference>
<name>F5YF89_LEAAZ</name>
<dbReference type="SUPFAM" id="SSF46785">
    <property type="entry name" value="Winged helix' DNA-binding domain"/>
    <property type="match status" value="1"/>
</dbReference>
<dbReference type="Proteomes" id="UP000009222">
    <property type="component" value="Chromosome"/>
</dbReference>
<reference evidence="3" key="1">
    <citation type="submission" date="2009-12" db="EMBL/GenBank/DDBJ databases">
        <title>Complete sequence of Treponema azotonutricium strain ZAS-9.</title>
        <authorList>
            <person name="Tetu S.G."/>
            <person name="Matson E."/>
            <person name="Ren Q."/>
            <person name="Seshadri R."/>
            <person name="Elbourne L."/>
            <person name="Hassan K.A."/>
            <person name="Durkin A."/>
            <person name="Radune D."/>
            <person name="Mohamoud Y."/>
            <person name="Shay R."/>
            <person name="Jin S."/>
            <person name="Zhang X."/>
            <person name="Lucey K."/>
            <person name="Ballor N.R."/>
            <person name="Ottesen E."/>
            <person name="Rosenthal R."/>
            <person name="Allen A."/>
            <person name="Leadbetter J.R."/>
            <person name="Paulsen I.T."/>
        </authorList>
    </citation>
    <scope>NUCLEOTIDE SEQUENCE [LARGE SCALE GENOMIC DNA]</scope>
    <source>
        <strain evidence="3">ATCC BAA-888 / DSM 13862 / ZAS-9</strain>
    </source>
</reference>
<dbReference type="KEGG" id="taz:TREAZ_1416"/>
<evidence type="ECO:0000313" key="2">
    <source>
        <dbReference type="EMBL" id="AEF82523.1"/>
    </source>
</evidence>
<dbReference type="InterPro" id="IPR043129">
    <property type="entry name" value="ATPase_NBD"/>
</dbReference>
<dbReference type="PANTHER" id="PTHR18964:SF149">
    <property type="entry name" value="BIFUNCTIONAL UDP-N-ACETYLGLUCOSAMINE 2-EPIMERASE_N-ACETYLMANNOSAMINE KINASE"/>
    <property type="match status" value="1"/>
</dbReference>
<dbReference type="eggNOG" id="COG1940">
    <property type="taxonomic scope" value="Bacteria"/>
</dbReference>